<keyword evidence="6 10" id="KW-0479">Metal-binding</keyword>
<dbReference type="PANTHER" id="PTHR10642">
    <property type="entry name" value="RIBONUCLEASE H1"/>
    <property type="match status" value="1"/>
</dbReference>
<keyword evidence="13" id="KW-1185">Reference proteome</keyword>
<evidence type="ECO:0000256" key="3">
    <source>
        <dbReference type="ARBA" id="ARBA00011245"/>
    </source>
</evidence>
<evidence type="ECO:0000256" key="1">
    <source>
        <dbReference type="ARBA" id="ARBA00000077"/>
    </source>
</evidence>
<feature type="binding site" evidence="10">
    <location>
        <position position="51"/>
    </location>
    <ligand>
        <name>Mg(2+)</name>
        <dbReference type="ChEBI" id="CHEBI:18420"/>
        <label>1</label>
    </ligand>
</feature>
<feature type="binding site" evidence="10">
    <location>
        <position position="137"/>
    </location>
    <ligand>
        <name>Mg(2+)</name>
        <dbReference type="ChEBI" id="CHEBI:18420"/>
        <label>2</label>
    </ligand>
</feature>
<evidence type="ECO:0000256" key="2">
    <source>
        <dbReference type="ARBA" id="ARBA00005300"/>
    </source>
</evidence>
<dbReference type="EMBL" id="CP092109">
    <property type="protein sequence ID" value="UWZ80007.1"/>
    <property type="molecule type" value="Genomic_DNA"/>
</dbReference>
<accession>A0ABY5ZLH0</accession>
<sequence length="155" mass="17500">MADRETIVEIFTDGACSGNPGPGGWGAVLRYNGHEKELSGYAEQTTNNRMELTAAIEALAALKRPCRVRLTTDSEYVKKGITEWSPGWIRRGWKNSQKKDVANRDLWEPLLALCAKHQVEWVWVRGHTGHPENERCDELARQAISNAARPRLYTP</sequence>
<comment type="similarity">
    <text evidence="2 10">Belongs to the RNase H family.</text>
</comment>
<comment type="function">
    <text evidence="10">Endonuclease that specifically degrades the RNA of RNA-DNA hybrids.</text>
</comment>
<dbReference type="HAMAP" id="MF_00042">
    <property type="entry name" value="RNase_H"/>
    <property type="match status" value="1"/>
</dbReference>
<feature type="binding site" evidence="10">
    <location>
        <position position="13"/>
    </location>
    <ligand>
        <name>Mg(2+)</name>
        <dbReference type="ChEBI" id="CHEBI:18420"/>
        <label>1</label>
    </ligand>
</feature>
<feature type="binding site" evidence="10">
    <location>
        <position position="13"/>
    </location>
    <ligand>
        <name>Mg(2+)</name>
        <dbReference type="ChEBI" id="CHEBI:18420"/>
        <label>2</label>
    </ligand>
</feature>
<dbReference type="InterPro" id="IPR002156">
    <property type="entry name" value="RNaseH_domain"/>
</dbReference>
<dbReference type="Proteomes" id="UP001060414">
    <property type="component" value="Chromosome"/>
</dbReference>
<gene>
    <name evidence="10 12" type="primary">rnhA</name>
    <name evidence="12" type="ORF">L9S41_01085</name>
</gene>
<dbReference type="GO" id="GO:0004523">
    <property type="term" value="F:RNA-DNA hybrid ribonuclease activity"/>
    <property type="evidence" value="ECO:0007669"/>
    <property type="project" value="UniProtKB-EC"/>
</dbReference>
<feature type="binding site" evidence="10">
    <location>
        <position position="73"/>
    </location>
    <ligand>
        <name>Mg(2+)</name>
        <dbReference type="ChEBI" id="CHEBI:18420"/>
        <label>1</label>
    </ligand>
</feature>
<keyword evidence="10" id="KW-0963">Cytoplasm</keyword>
<protein>
    <recommendedName>
        <fullName evidence="4 10">Ribonuclease H</fullName>
        <shortName evidence="10">RNase H</shortName>
        <ecNumber evidence="4 10">3.1.26.4</ecNumber>
    </recommendedName>
</protein>
<evidence type="ECO:0000256" key="4">
    <source>
        <dbReference type="ARBA" id="ARBA00012180"/>
    </source>
</evidence>
<name>A0ABY5ZLH0_9BACT</name>
<dbReference type="InterPro" id="IPR050092">
    <property type="entry name" value="RNase_H"/>
</dbReference>
<evidence type="ECO:0000256" key="9">
    <source>
        <dbReference type="ARBA" id="ARBA00022842"/>
    </source>
</evidence>
<reference evidence="12" key="1">
    <citation type="journal article" date="2022" name="Environ. Microbiol.">
        <title>Geoalkalibacter halelectricus SAP #1 sp. nov. possessing extracellular electron transfer and mineral#reducing capabilities from a haloalkaline environment.</title>
        <authorList>
            <person name="Yadav S."/>
            <person name="Singh R."/>
            <person name="Sundharam S.S."/>
            <person name="Chaudhary S."/>
            <person name="Krishnamurthi S."/>
            <person name="Patil S.A."/>
        </authorList>
    </citation>
    <scope>NUCLEOTIDE SEQUENCE</scope>
    <source>
        <strain evidence="12">SAP-1</strain>
    </source>
</reference>
<comment type="cofactor">
    <cofactor evidence="10">
        <name>Mg(2+)</name>
        <dbReference type="ChEBI" id="CHEBI:18420"/>
    </cofactor>
    <text evidence="10">Binds 1 Mg(2+) ion per subunit. May bind a second metal ion at a regulatory site, or after substrate binding.</text>
</comment>
<comment type="subcellular location">
    <subcellularLocation>
        <location evidence="10">Cytoplasm</location>
    </subcellularLocation>
</comment>
<evidence type="ECO:0000313" key="12">
    <source>
        <dbReference type="EMBL" id="UWZ80007.1"/>
    </source>
</evidence>
<evidence type="ECO:0000256" key="10">
    <source>
        <dbReference type="HAMAP-Rule" id="MF_00042"/>
    </source>
</evidence>
<keyword evidence="5 10" id="KW-0540">Nuclease</keyword>
<dbReference type="InterPro" id="IPR012337">
    <property type="entry name" value="RNaseH-like_sf"/>
</dbReference>
<dbReference type="InterPro" id="IPR036397">
    <property type="entry name" value="RNaseH_sf"/>
</dbReference>
<evidence type="ECO:0000259" key="11">
    <source>
        <dbReference type="PROSITE" id="PS50879"/>
    </source>
</evidence>
<dbReference type="EC" id="3.1.26.4" evidence="4 10"/>
<organism evidence="12 13">
    <name type="scientific">Geoalkalibacter halelectricus</name>
    <dbReference type="NCBI Taxonomy" id="2847045"/>
    <lineage>
        <taxon>Bacteria</taxon>
        <taxon>Pseudomonadati</taxon>
        <taxon>Thermodesulfobacteriota</taxon>
        <taxon>Desulfuromonadia</taxon>
        <taxon>Desulfuromonadales</taxon>
        <taxon>Geoalkalibacteraceae</taxon>
        <taxon>Geoalkalibacter</taxon>
    </lineage>
</organism>
<comment type="subunit">
    <text evidence="3 10">Monomer.</text>
</comment>
<dbReference type="NCBIfam" id="NF001236">
    <property type="entry name" value="PRK00203.1"/>
    <property type="match status" value="1"/>
</dbReference>
<dbReference type="CDD" id="cd09278">
    <property type="entry name" value="RNase_HI_prokaryote_like"/>
    <property type="match status" value="1"/>
</dbReference>
<evidence type="ECO:0000256" key="5">
    <source>
        <dbReference type="ARBA" id="ARBA00022722"/>
    </source>
</evidence>
<dbReference type="PANTHER" id="PTHR10642:SF26">
    <property type="entry name" value="RIBONUCLEASE H1"/>
    <property type="match status" value="1"/>
</dbReference>
<proteinExistence type="inferred from homology"/>
<dbReference type="Pfam" id="PF00075">
    <property type="entry name" value="RNase_H"/>
    <property type="match status" value="1"/>
</dbReference>
<evidence type="ECO:0000256" key="6">
    <source>
        <dbReference type="ARBA" id="ARBA00022723"/>
    </source>
</evidence>
<dbReference type="PROSITE" id="PS50879">
    <property type="entry name" value="RNASE_H_1"/>
    <property type="match status" value="1"/>
</dbReference>
<feature type="domain" description="RNase H type-1" evidence="11">
    <location>
        <begin position="4"/>
        <end position="145"/>
    </location>
</feature>
<dbReference type="RefSeq" id="WP_260748361.1">
    <property type="nucleotide sequence ID" value="NZ_CP092109.1"/>
</dbReference>
<dbReference type="InterPro" id="IPR022892">
    <property type="entry name" value="RNaseHI"/>
</dbReference>
<keyword evidence="8 10" id="KW-0378">Hydrolase</keyword>
<keyword evidence="9 10" id="KW-0460">Magnesium</keyword>
<evidence type="ECO:0000256" key="8">
    <source>
        <dbReference type="ARBA" id="ARBA00022801"/>
    </source>
</evidence>
<evidence type="ECO:0000313" key="13">
    <source>
        <dbReference type="Proteomes" id="UP001060414"/>
    </source>
</evidence>
<keyword evidence="7 10" id="KW-0255">Endonuclease</keyword>
<comment type="catalytic activity">
    <reaction evidence="1 10">
        <text>Endonucleolytic cleavage to 5'-phosphomonoester.</text>
        <dbReference type="EC" id="3.1.26.4"/>
    </reaction>
</comment>
<dbReference type="SUPFAM" id="SSF53098">
    <property type="entry name" value="Ribonuclease H-like"/>
    <property type="match status" value="1"/>
</dbReference>
<evidence type="ECO:0000256" key="7">
    <source>
        <dbReference type="ARBA" id="ARBA00022759"/>
    </source>
</evidence>
<dbReference type="Gene3D" id="3.30.420.10">
    <property type="entry name" value="Ribonuclease H-like superfamily/Ribonuclease H"/>
    <property type="match status" value="1"/>
</dbReference>